<evidence type="ECO:0000313" key="2">
    <source>
        <dbReference type="Proteomes" id="UP001369736"/>
    </source>
</evidence>
<name>A0ABU8M9K7_9PSEU</name>
<gene>
    <name evidence="1" type="ORF">WCD58_22650</name>
</gene>
<dbReference type="EMBL" id="JBBEGM010000010">
    <property type="protein sequence ID" value="MEJ2863973.1"/>
    <property type="molecule type" value="Genomic_DNA"/>
</dbReference>
<comment type="caution">
    <text evidence="1">The sequence shown here is derived from an EMBL/GenBank/DDBJ whole genome shotgun (WGS) entry which is preliminary data.</text>
</comment>
<sequence>MASLVFGEYRLPPAETGIDSEAVVPTFRAEFLVPSPAWDQIVVLDISTSNKAAWPSVSTTGIDVARSLRFEKQPEDGSCTTLEL</sequence>
<organism evidence="1 2">
    <name type="scientific">Actinomycetospora flava</name>
    <dbReference type="NCBI Taxonomy" id="3129232"/>
    <lineage>
        <taxon>Bacteria</taxon>
        <taxon>Bacillati</taxon>
        <taxon>Actinomycetota</taxon>
        <taxon>Actinomycetes</taxon>
        <taxon>Pseudonocardiales</taxon>
        <taxon>Pseudonocardiaceae</taxon>
        <taxon>Actinomycetospora</taxon>
    </lineage>
</organism>
<evidence type="ECO:0000313" key="1">
    <source>
        <dbReference type="EMBL" id="MEJ2863973.1"/>
    </source>
</evidence>
<dbReference type="RefSeq" id="WP_337705341.1">
    <property type="nucleotide sequence ID" value="NZ_JBBEGM010000010.1"/>
</dbReference>
<reference evidence="1 2" key="1">
    <citation type="submission" date="2024-03" db="EMBL/GenBank/DDBJ databases">
        <title>Actinomycetospora sp. OC33-EN07, a novel actinomycete isolated from wild orchid (Aerides multiflora).</title>
        <authorList>
            <person name="Suriyachadkun C."/>
        </authorList>
    </citation>
    <scope>NUCLEOTIDE SEQUENCE [LARGE SCALE GENOMIC DNA]</scope>
    <source>
        <strain evidence="1 2">OC33-EN07</strain>
    </source>
</reference>
<dbReference type="Proteomes" id="UP001369736">
    <property type="component" value="Unassembled WGS sequence"/>
</dbReference>
<accession>A0ABU8M9K7</accession>
<proteinExistence type="predicted"/>
<keyword evidence="2" id="KW-1185">Reference proteome</keyword>
<protein>
    <submittedName>
        <fullName evidence="1">Uncharacterized protein</fullName>
    </submittedName>
</protein>